<evidence type="ECO:0000256" key="2">
    <source>
        <dbReference type="ARBA" id="ARBA00023015"/>
    </source>
</evidence>
<evidence type="ECO:0000256" key="1">
    <source>
        <dbReference type="ARBA" id="ARBA00009437"/>
    </source>
</evidence>
<dbReference type="InterPro" id="IPR000847">
    <property type="entry name" value="LysR_HTH_N"/>
</dbReference>
<dbReference type="RefSeq" id="WP_106264725.1">
    <property type="nucleotide sequence ID" value="NZ_PVTX01000001.1"/>
</dbReference>
<keyword evidence="4" id="KW-0804">Transcription</keyword>
<dbReference type="PANTHER" id="PTHR30346:SF30">
    <property type="entry name" value="SMALL NEUTRAL PROTEASE REGULATORY PROTEIN"/>
    <property type="match status" value="1"/>
</dbReference>
<feature type="domain" description="HTH lysR-type" evidence="5">
    <location>
        <begin position="3"/>
        <end position="60"/>
    </location>
</feature>
<evidence type="ECO:0000259" key="5">
    <source>
        <dbReference type="PROSITE" id="PS50931"/>
    </source>
</evidence>
<keyword evidence="2" id="KW-0805">Transcription regulation</keyword>
<organism evidence="6 7">
    <name type="scientific">Isoptericola halotolerans</name>
    <dbReference type="NCBI Taxonomy" id="300560"/>
    <lineage>
        <taxon>Bacteria</taxon>
        <taxon>Bacillati</taxon>
        <taxon>Actinomycetota</taxon>
        <taxon>Actinomycetes</taxon>
        <taxon>Micrococcales</taxon>
        <taxon>Promicromonosporaceae</taxon>
        <taxon>Isoptericola</taxon>
    </lineage>
</organism>
<name>A0ABX5EJM5_9MICO</name>
<comment type="caution">
    <text evidence="6">The sequence shown here is derived from an EMBL/GenBank/DDBJ whole genome shotgun (WGS) entry which is preliminary data.</text>
</comment>
<dbReference type="EMBL" id="PVTX01000001">
    <property type="protein sequence ID" value="PRZ10296.1"/>
    <property type="molecule type" value="Genomic_DNA"/>
</dbReference>
<dbReference type="PANTHER" id="PTHR30346">
    <property type="entry name" value="TRANSCRIPTIONAL DUAL REGULATOR HCAR-RELATED"/>
    <property type="match status" value="1"/>
</dbReference>
<keyword evidence="7" id="KW-1185">Reference proteome</keyword>
<gene>
    <name evidence="6" type="ORF">BCL65_101440</name>
</gene>
<dbReference type="Gene3D" id="3.40.190.290">
    <property type="match status" value="1"/>
</dbReference>
<proteinExistence type="inferred from homology"/>
<comment type="similarity">
    <text evidence="1">Belongs to the LysR transcriptional regulatory family.</text>
</comment>
<evidence type="ECO:0000313" key="6">
    <source>
        <dbReference type="EMBL" id="PRZ10296.1"/>
    </source>
</evidence>
<evidence type="ECO:0000256" key="4">
    <source>
        <dbReference type="ARBA" id="ARBA00023163"/>
    </source>
</evidence>
<dbReference type="InterPro" id="IPR036388">
    <property type="entry name" value="WH-like_DNA-bd_sf"/>
</dbReference>
<dbReference type="GO" id="GO:0003677">
    <property type="term" value="F:DNA binding"/>
    <property type="evidence" value="ECO:0007669"/>
    <property type="project" value="UniProtKB-KW"/>
</dbReference>
<sequence length="317" mass="34044">MEIDLRHLRLVTVVAEQGSVTKASAALGMAQPALSAQLNRIDQALGGPVFVRDRHGTRTTPLGELVLRHARVLLPAMEAFHDDVRRHVLARPDTATSLRVGTVSTVLGGIFLNRLRADLAGVTVTSFTSWSADAAAVRLADGTLDVALVGACGDAVLPTEGGVEWTRLRTDPVFVLLPEHHRLAGDDEVPLGELAEENWLSAPGDGCFERCFVTACARSGFTPREVSETERASAVEQVKGGHAIALVQPLLLDLPGVRAVALEGEPLRWTQYVAWRGDAAERFDVDVVRAAAVYAHAEAVRRTPAYERYVIAQGSAP</sequence>
<dbReference type="SUPFAM" id="SSF46785">
    <property type="entry name" value="Winged helix' DNA-binding domain"/>
    <property type="match status" value="1"/>
</dbReference>
<accession>A0ABX5EJM5</accession>
<dbReference type="PROSITE" id="PS50931">
    <property type="entry name" value="HTH_LYSR"/>
    <property type="match status" value="1"/>
</dbReference>
<dbReference type="Pfam" id="PF00126">
    <property type="entry name" value="HTH_1"/>
    <property type="match status" value="1"/>
</dbReference>
<dbReference type="Gene3D" id="1.10.10.10">
    <property type="entry name" value="Winged helix-like DNA-binding domain superfamily/Winged helix DNA-binding domain"/>
    <property type="match status" value="1"/>
</dbReference>
<dbReference type="InterPro" id="IPR036390">
    <property type="entry name" value="WH_DNA-bd_sf"/>
</dbReference>
<dbReference type="Pfam" id="PF03466">
    <property type="entry name" value="LysR_substrate"/>
    <property type="match status" value="1"/>
</dbReference>
<reference evidence="6 7" key="1">
    <citation type="submission" date="2018-03" db="EMBL/GenBank/DDBJ databases">
        <title>Comparative analysis of microorganisms from saline springs in Andes Mountain Range, Colombia.</title>
        <authorList>
            <person name="Rubin E."/>
        </authorList>
    </citation>
    <scope>NUCLEOTIDE SEQUENCE [LARGE SCALE GENOMIC DNA]</scope>
    <source>
        <strain evidence="6 7">CG 23</strain>
    </source>
</reference>
<protein>
    <submittedName>
        <fullName evidence="6">DNA-binding transcriptional LysR family regulator</fullName>
    </submittedName>
</protein>
<dbReference type="PRINTS" id="PR00039">
    <property type="entry name" value="HTHLYSR"/>
</dbReference>
<dbReference type="SUPFAM" id="SSF53850">
    <property type="entry name" value="Periplasmic binding protein-like II"/>
    <property type="match status" value="1"/>
</dbReference>
<dbReference type="Proteomes" id="UP000239895">
    <property type="component" value="Unassembled WGS sequence"/>
</dbReference>
<keyword evidence="3 6" id="KW-0238">DNA-binding</keyword>
<evidence type="ECO:0000313" key="7">
    <source>
        <dbReference type="Proteomes" id="UP000239895"/>
    </source>
</evidence>
<dbReference type="InterPro" id="IPR005119">
    <property type="entry name" value="LysR_subst-bd"/>
</dbReference>
<evidence type="ECO:0000256" key="3">
    <source>
        <dbReference type="ARBA" id="ARBA00023125"/>
    </source>
</evidence>